<dbReference type="InterPro" id="IPR001005">
    <property type="entry name" value="SANT/Myb"/>
</dbReference>
<dbReference type="Proteomes" id="UP001605036">
    <property type="component" value="Unassembled WGS sequence"/>
</dbReference>
<keyword evidence="2" id="KW-0677">Repeat</keyword>
<feature type="domain" description="Myb-like" evidence="7">
    <location>
        <begin position="63"/>
        <end position="113"/>
    </location>
</feature>
<keyword evidence="4" id="KW-0238">DNA-binding</keyword>
<dbReference type="SUPFAM" id="SSF46689">
    <property type="entry name" value="Homeodomain-like"/>
    <property type="match status" value="1"/>
</dbReference>
<gene>
    <name evidence="9" type="ORF">R1flu_001908</name>
</gene>
<keyword evidence="3" id="KW-0805">Transcription regulation</keyword>
<evidence type="ECO:0000256" key="2">
    <source>
        <dbReference type="ARBA" id="ARBA00022737"/>
    </source>
</evidence>
<evidence type="ECO:0000256" key="5">
    <source>
        <dbReference type="ARBA" id="ARBA00023163"/>
    </source>
</evidence>
<name>A0ABD1Y4L3_9MARC</name>
<dbReference type="AlphaFoldDB" id="A0ABD1Y4L3"/>
<dbReference type="GO" id="GO:0003677">
    <property type="term" value="F:DNA binding"/>
    <property type="evidence" value="ECO:0007669"/>
    <property type="project" value="UniProtKB-KW"/>
</dbReference>
<feature type="domain" description="HTH myb-type" evidence="8">
    <location>
        <begin position="9"/>
        <end position="62"/>
    </location>
</feature>
<evidence type="ECO:0000256" key="4">
    <source>
        <dbReference type="ARBA" id="ARBA00023125"/>
    </source>
</evidence>
<evidence type="ECO:0000313" key="10">
    <source>
        <dbReference type="Proteomes" id="UP001605036"/>
    </source>
</evidence>
<sequence>MGRAPCCDKANVEKGPWSSEEDAKLKSFINQNGTGGNWITLPRKAGLRRCGKSCRLRWINYLRPDIKHGSLTSQEDRIICQLHEQIGSRWSKIAAQLPGRTDNEIKNHWNTRLKKKLFQPLSQQQFPVGFHPYPRVMEDANGALSLPITLQGGFENQYQQQQQMRTGFVTDNVDETFRNRLLEIQNLLEGDIVAGRTTTSNSDISMDERFRNPDSSIKNDYLEDDYLIDTL</sequence>
<dbReference type="SMART" id="SM00717">
    <property type="entry name" value="SANT"/>
    <property type="match status" value="2"/>
</dbReference>
<reference evidence="9 10" key="1">
    <citation type="submission" date="2024-09" db="EMBL/GenBank/DDBJ databases">
        <title>Chromosome-scale assembly of Riccia fluitans.</title>
        <authorList>
            <person name="Paukszto L."/>
            <person name="Sawicki J."/>
            <person name="Karawczyk K."/>
            <person name="Piernik-Szablinska J."/>
            <person name="Szczecinska M."/>
            <person name="Mazdziarz M."/>
        </authorList>
    </citation>
    <scope>NUCLEOTIDE SEQUENCE [LARGE SCALE GENOMIC DNA]</scope>
    <source>
        <strain evidence="9">Rf_01</strain>
        <tissue evidence="9">Aerial parts of the thallus</tissue>
    </source>
</reference>
<evidence type="ECO:0000313" key="9">
    <source>
        <dbReference type="EMBL" id="KAL2621703.1"/>
    </source>
</evidence>
<accession>A0ABD1Y4L3</accession>
<proteinExistence type="predicted"/>
<dbReference type="PANTHER" id="PTHR48000">
    <property type="entry name" value="OS09G0431300 PROTEIN"/>
    <property type="match status" value="1"/>
</dbReference>
<dbReference type="Pfam" id="PF00249">
    <property type="entry name" value="Myb_DNA-binding"/>
    <property type="match status" value="2"/>
</dbReference>
<dbReference type="GO" id="GO:0005634">
    <property type="term" value="C:nucleus"/>
    <property type="evidence" value="ECO:0007669"/>
    <property type="project" value="UniProtKB-SubCell"/>
</dbReference>
<dbReference type="PROSITE" id="PS50090">
    <property type="entry name" value="MYB_LIKE"/>
    <property type="match status" value="2"/>
</dbReference>
<evidence type="ECO:0000256" key="3">
    <source>
        <dbReference type="ARBA" id="ARBA00023015"/>
    </source>
</evidence>
<evidence type="ECO:0000256" key="1">
    <source>
        <dbReference type="ARBA" id="ARBA00004123"/>
    </source>
</evidence>
<feature type="domain" description="Myb-like" evidence="7">
    <location>
        <begin position="9"/>
        <end position="62"/>
    </location>
</feature>
<organism evidence="9 10">
    <name type="scientific">Riccia fluitans</name>
    <dbReference type="NCBI Taxonomy" id="41844"/>
    <lineage>
        <taxon>Eukaryota</taxon>
        <taxon>Viridiplantae</taxon>
        <taxon>Streptophyta</taxon>
        <taxon>Embryophyta</taxon>
        <taxon>Marchantiophyta</taxon>
        <taxon>Marchantiopsida</taxon>
        <taxon>Marchantiidae</taxon>
        <taxon>Marchantiales</taxon>
        <taxon>Ricciaceae</taxon>
        <taxon>Riccia</taxon>
    </lineage>
</organism>
<dbReference type="PROSITE" id="PS51294">
    <property type="entry name" value="HTH_MYB"/>
    <property type="match status" value="2"/>
</dbReference>
<evidence type="ECO:0000256" key="6">
    <source>
        <dbReference type="ARBA" id="ARBA00023242"/>
    </source>
</evidence>
<keyword evidence="6" id="KW-0539">Nucleus</keyword>
<dbReference type="Gene3D" id="1.10.10.60">
    <property type="entry name" value="Homeodomain-like"/>
    <property type="match status" value="2"/>
</dbReference>
<dbReference type="EMBL" id="JBHFFA010000006">
    <property type="protein sequence ID" value="KAL2621703.1"/>
    <property type="molecule type" value="Genomic_DNA"/>
</dbReference>
<dbReference type="PANTHER" id="PTHR48000:SF46">
    <property type="entry name" value="TRANSCRIPTION FACTOR MYB36"/>
    <property type="match status" value="1"/>
</dbReference>
<protein>
    <submittedName>
        <fullName evidence="9">Uncharacterized protein</fullName>
    </submittedName>
</protein>
<dbReference type="FunFam" id="1.10.10.60:FF:000015">
    <property type="entry name" value="Transcription factor RAX3"/>
    <property type="match status" value="1"/>
</dbReference>
<comment type="subcellular location">
    <subcellularLocation>
        <location evidence="1">Nucleus</location>
    </subcellularLocation>
</comment>
<dbReference type="CDD" id="cd00167">
    <property type="entry name" value="SANT"/>
    <property type="match status" value="2"/>
</dbReference>
<feature type="domain" description="HTH myb-type" evidence="8">
    <location>
        <begin position="63"/>
        <end position="117"/>
    </location>
</feature>
<keyword evidence="10" id="KW-1185">Reference proteome</keyword>
<dbReference type="InterPro" id="IPR017930">
    <property type="entry name" value="Myb_dom"/>
</dbReference>
<comment type="caution">
    <text evidence="9">The sequence shown here is derived from an EMBL/GenBank/DDBJ whole genome shotgun (WGS) entry which is preliminary data.</text>
</comment>
<dbReference type="InterPro" id="IPR009057">
    <property type="entry name" value="Homeodomain-like_sf"/>
</dbReference>
<evidence type="ECO:0000259" key="7">
    <source>
        <dbReference type="PROSITE" id="PS50090"/>
    </source>
</evidence>
<keyword evidence="5" id="KW-0804">Transcription</keyword>
<evidence type="ECO:0000259" key="8">
    <source>
        <dbReference type="PROSITE" id="PS51294"/>
    </source>
</evidence>